<dbReference type="InterPro" id="IPR029016">
    <property type="entry name" value="GAF-like_dom_sf"/>
</dbReference>
<evidence type="ECO:0000256" key="3">
    <source>
        <dbReference type="ARBA" id="ARBA00022692"/>
    </source>
</evidence>
<feature type="transmembrane region" description="Helical" evidence="8">
    <location>
        <begin position="12"/>
        <end position="29"/>
    </location>
</feature>
<dbReference type="SUPFAM" id="SSF81606">
    <property type="entry name" value="PP2C-like"/>
    <property type="match status" value="1"/>
</dbReference>
<feature type="coiled-coil region" evidence="7">
    <location>
        <begin position="787"/>
        <end position="814"/>
    </location>
</feature>
<dbReference type="PANTHER" id="PTHR43156">
    <property type="entry name" value="STAGE II SPORULATION PROTEIN E-RELATED"/>
    <property type="match status" value="1"/>
</dbReference>
<feature type="transmembrane region" description="Helical" evidence="8">
    <location>
        <begin position="309"/>
        <end position="342"/>
    </location>
</feature>
<feature type="transmembrane region" description="Helical" evidence="8">
    <location>
        <begin position="386"/>
        <end position="411"/>
    </location>
</feature>
<accession>A0ABS5SG76</accession>
<feature type="transmembrane region" description="Helical" evidence="8">
    <location>
        <begin position="134"/>
        <end position="155"/>
    </location>
</feature>
<organism evidence="11 12">
    <name type="scientific">Geomobilimonas luticola</name>
    <dbReference type="NCBI Taxonomy" id="1114878"/>
    <lineage>
        <taxon>Bacteria</taxon>
        <taxon>Pseudomonadati</taxon>
        <taxon>Thermodesulfobacteriota</taxon>
        <taxon>Desulfuromonadia</taxon>
        <taxon>Geobacterales</taxon>
        <taxon>Geobacteraceae</taxon>
        <taxon>Geomobilimonas</taxon>
    </lineage>
</organism>
<evidence type="ECO:0000256" key="5">
    <source>
        <dbReference type="ARBA" id="ARBA00022989"/>
    </source>
</evidence>
<comment type="subcellular location">
    <subcellularLocation>
        <location evidence="1">Membrane</location>
        <topology evidence="1">Multi-pass membrane protein</topology>
    </subcellularLocation>
</comment>
<keyword evidence="7" id="KW-0175">Coiled coil</keyword>
<evidence type="ECO:0000256" key="7">
    <source>
        <dbReference type="SAM" id="Coils"/>
    </source>
</evidence>
<dbReference type="SUPFAM" id="SSF55781">
    <property type="entry name" value="GAF domain-like"/>
    <property type="match status" value="1"/>
</dbReference>
<dbReference type="SMART" id="SM00065">
    <property type="entry name" value="GAF"/>
    <property type="match status" value="1"/>
</dbReference>
<dbReference type="Gene3D" id="1.20.1730.10">
    <property type="entry name" value="Sodium/glucose cotransporter"/>
    <property type="match status" value="1"/>
</dbReference>
<dbReference type="InterPro" id="IPR003018">
    <property type="entry name" value="GAF"/>
</dbReference>
<comment type="similarity">
    <text evidence="2">Belongs to the sodium:solute symporter (SSF) (TC 2.A.21) family.</text>
</comment>
<evidence type="ECO:0000256" key="4">
    <source>
        <dbReference type="ARBA" id="ARBA00022801"/>
    </source>
</evidence>
<dbReference type="PANTHER" id="PTHR43156:SF2">
    <property type="entry name" value="STAGE II SPORULATION PROTEIN E"/>
    <property type="match status" value="1"/>
</dbReference>
<dbReference type="Gene3D" id="3.30.450.40">
    <property type="match status" value="1"/>
</dbReference>
<dbReference type="SMART" id="SM00331">
    <property type="entry name" value="PP2C_SIG"/>
    <property type="match status" value="1"/>
</dbReference>
<feature type="transmembrane region" description="Helical" evidence="8">
    <location>
        <begin position="167"/>
        <end position="194"/>
    </location>
</feature>
<keyword evidence="12" id="KW-1185">Reference proteome</keyword>
<dbReference type="InterPro" id="IPR038377">
    <property type="entry name" value="Na/Glc_symporter_sf"/>
</dbReference>
<dbReference type="EMBL" id="JAHCVK010000010">
    <property type="protein sequence ID" value="MBT0654358.1"/>
    <property type="molecule type" value="Genomic_DNA"/>
</dbReference>
<feature type="transmembrane region" description="Helical" evidence="8">
    <location>
        <begin position="41"/>
        <end position="58"/>
    </location>
</feature>
<dbReference type="InterPro" id="IPR052016">
    <property type="entry name" value="Bact_Sigma-Reg"/>
</dbReference>
<evidence type="ECO:0000259" key="10">
    <source>
        <dbReference type="SMART" id="SM00331"/>
    </source>
</evidence>
<keyword evidence="6 8" id="KW-0472">Membrane</keyword>
<evidence type="ECO:0000313" key="11">
    <source>
        <dbReference type="EMBL" id="MBT0654358.1"/>
    </source>
</evidence>
<feature type="transmembrane region" description="Helical" evidence="8">
    <location>
        <begin position="418"/>
        <end position="440"/>
    </location>
</feature>
<dbReference type="InterPro" id="IPR001734">
    <property type="entry name" value="Na/solute_symporter"/>
</dbReference>
<evidence type="ECO:0000256" key="1">
    <source>
        <dbReference type="ARBA" id="ARBA00004141"/>
    </source>
</evidence>
<evidence type="ECO:0000256" key="8">
    <source>
        <dbReference type="SAM" id="Phobius"/>
    </source>
</evidence>
<gene>
    <name evidence="11" type="ORF">KI810_14960</name>
</gene>
<keyword evidence="4" id="KW-0378">Hydrolase</keyword>
<reference evidence="11 12" key="1">
    <citation type="submission" date="2021-05" db="EMBL/GenBank/DDBJ databases">
        <title>The draft genome of Geobacter luticola JCM 17780.</title>
        <authorList>
            <person name="Xu Z."/>
            <person name="Masuda Y."/>
            <person name="Itoh H."/>
            <person name="Senoo K."/>
        </authorList>
    </citation>
    <scope>NUCLEOTIDE SEQUENCE [LARGE SCALE GENOMIC DNA]</scope>
    <source>
        <strain evidence="11 12">JCM 17780</strain>
    </source>
</reference>
<feature type="transmembrane region" description="Helical" evidence="8">
    <location>
        <begin position="264"/>
        <end position="289"/>
    </location>
</feature>
<dbReference type="CDD" id="cd10322">
    <property type="entry name" value="SLC5sbd"/>
    <property type="match status" value="1"/>
</dbReference>
<dbReference type="Proteomes" id="UP000756860">
    <property type="component" value="Unassembled WGS sequence"/>
</dbReference>
<dbReference type="InterPro" id="IPR001932">
    <property type="entry name" value="PPM-type_phosphatase-like_dom"/>
</dbReference>
<feature type="transmembrane region" description="Helical" evidence="8">
    <location>
        <begin position="86"/>
        <end position="105"/>
    </location>
</feature>
<feature type="domain" description="GAF" evidence="9">
    <location>
        <begin position="644"/>
        <end position="794"/>
    </location>
</feature>
<dbReference type="PROSITE" id="PS50283">
    <property type="entry name" value="NA_SOLUT_SYMP_3"/>
    <property type="match status" value="1"/>
</dbReference>
<evidence type="ECO:0000259" key="9">
    <source>
        <dbReference type="SMART" id="SM00065"/>
    </source>
</evidence>
<protein>
    <submittedName>
        <fullName evidence="11">SpoIIE family protein phosphatase</fullName>
    </submittedName>
</protein>
<proteinExistence type="inferred from homology"/>
<comment type="caution">
    <text evidence="11">The sequence shown here is derived from an EMBL/GenBank/DDBJ whole genome shotgun (WGS) entry which is preliminary data.</text>
</comment>
<evidence type="ECO:0000256" key="6">
    <source>
        <dbReference type="ARBA" id="ARBA00023136"/>
    </source>
</evidence>
<feature type="domain" description="PPM-type phosphatase" evidence="10">
    <location>
        <begin position="831"/>
        <end position="1048"/>
    </location>
</feature>
<evidence type="ECO:0000313" key="12">
    <source>
        <dbReference type="Proteomes" id="UP000756860"/>
    </source>
</evidence>
<keyword evidence="3 8" id="KW-0812">Transmembrane</keyword>
<feature type="transmembrane region" description="Helical" evidence="8">
    <location>
        <begin position="362"/>
        <end position="380"/>
    </location>
</feature>
<dbReference type="Pfam" id="PF13185">
    <property type="entry name" value="GAF_2"/>
    <property type="match status" value="1"/>
</dbReference>
<feature type="transmembrane region" description="Helical" evidence="8">
    <location>
        <begin position="225"/>
        <end position="243"/>
    </location>
</feature>
<dbReference type="InterPro" id="IPR036457">
    <property type="entry name" value="PPM-type-like_dom_sf"/>
</dbReference>
<sequence length="1049" mass="116939">MLGRSIISNPYIYVLSIAVYLTTWTYYGSVGRAATTGLDFSLIYLGPTLTAFSWWFLLRKIVRISKENNITSIADFISSRYGKSQWLGALITFIAIVGIMPYIALQLKAVSSTFDIICGYPYIQLPFMHGNYPFSIHTSFFAALFFSIFGVIFGARRLVSSERHEGLVAAIAAESILKLVAFICVGIYVTYGLFDGFGDIFSRMAAKEEMLGHLVTFGDTGETSYSNWFSMICLSMGAIILLPRQFHIMVIENSSEEHIKKAMWMFPAYMFLINMFVMPIALGGILYTGDILGADYFVLTLPLKSGHSWLALMAFLGGFSAAAGMVMVESVAISTMFLNHLLMPIVVRFKPRTWFPMMLINLKRLGIFLVVFLGYIYQQIVGETYMLVNIGLISFAAVIQFAPALIGGLYWRRGNKAGAITGIFLGFLVWFYTLLLPSLVKSGWWQSSILDEGPFGIGILKPTELFGLSGFDIWTNALFWSLLLNIGGYLACSIILPQNDREKEQVRKFVDVFTLHRQDAPWEAKRFSKPVTIIQFVNLMTKFIGEHQAHTAISEYLGDREIDEKGGVSEFELPNLKRFVEKTLAGSVGAAAAGAIVESYLSDIGSRMESVYDIYSKVRADLNESSENLFVRLRASEIMNRTLDLQIIMDDLVDLVRKEFKFDLVIIRLISDHNLLVVKSYRGEHISAIIDRSALPDINTYLGDALLGNRPSFLNDTENNAKPESRELLARDGIKSFAHIPIAREGEAPLGVLSVFSRSIVGQFTPPFLKLLTSLAGQLAQAIRIDAEIRAKDKERLEKELAQLENARVLRDMEIAKQIQLSLLPDNPPEIAGMQFACRCIPAAHVGGDYYDFFPKNASVDIVIADVSGHSVGAALIMAETRTVLRAEVRSKNSPGEILTALNDLLHDDLSRAELFITMFYVTFETATRRLTYANAGHNQPLLFRRNSPSCLELDAEGLILGIRRVVDFEEKEVQLSPGDILLMYTDGITEAQNEAGELYGMGRLCDLLGKMEGETAEKILEGVLRDVARYAKSTTLQDDISIVVVKVL</sequence>
<name>A0ABS5SG76_9BACT</name>
<evidence type="ECO:0000256" key="2">
    <source>
        <dbReference type="ARBA" id="ARBA00006434"/>
    </source>
</evidence>
<dbReference type="Gene3D" id="3.60.40.10">
    <property type="entry name" value="PPM-type phosphatase domain"/>
    <property type="match status" value="1"/>
</dbReference>
<keyword evidence="5 8" id="KW-1133">Transmembrane helix</keyword>
<dbReference type="Pfam" id="PF07228">
    <property type="entry name" value="SpoIIE"/>
    <property type="match status" value="1"/>
</dbReference>